<dbReference type="EMBL" id="BORT01000022">
    <property type="protein sequence ID" value="GIO49508.1"/>
    <property type="molecule type" value="Genomic_DNA"/>
</dbReference>
<accession>A0A919YH47</accession>
<comment type="caution">
    <text evidence="2">The sequence shown here is derived from an EMBL/GenBank/DDBJ whole genome shotgun (WGS) entry which is preliminary data.</text>
</comment>
<keyword evidence="1" id="KW-0802">TPR repeat</keyword>
<evidence type="ECO:0000256" key="1">
    <source>
        <dbReference type="PROSITE-ProRule" id="PRU00339"/>
    </source>
</evidence>
<evidence type="ECO:0008006" key="4">
    <source>
        <dbReference type="Google" id="ProtNLM"/>
    </source>
</evidence>
<evidence type="ECO:0000313" key="3">
    <source>
        <dbReference type="Proteomes" id="UP000682811"/>
    </source>
</evidence>
<evidence type="ECO:0000313" key="2">
    <source>
        <dbReference type="EMBL" id="GIO49508.1"/>
    </source>
</evidence>
<proteinExistence type="predicted"/>
<sequence>MFQHVFAEMNHVLDEIMKYYPTAQEAQKHQMMQKWNMLKTMSDAIIDEWLTFEEKMGEFRQHVEVPSTSSIVNESSPELELNAFVRGQGYFRLLMFGQAAQQFSQVIREYPDSLLARMYLAMAHLHLEETKEAQRHFQWILPLAKSQKLKAMIYNALGCIAVKHGNAGKAQEFFALALQCDPTLPDPLINLKVCQQNCGQLQYGSQLISLM</sequence>
<feature type="repeat" description="TPR" evidence="1">
    <location>
        <begin position="151"/>
        <end position="184"/>
    </location>
</feature>
<dbReference type="InterPro" id="IPR011990">
    <property type="entry name" value="TPR-like_helical_dom_sf"/>
</dbReference>
<reference evidence="2 3" key="1">
    <citation type="submission" date="2021-03" db="EMBL/GenBank/DDBJ databases">
        <title>Antimicrobial resistance genes in bacteria isolated from Japanese honey, and their potential for conferring macrolide and lincosamide resistance in the American foulbrood pathogen Paenibacillus larvae.</title>
        <authorList>
            <person name="Okamoto M."/>
            <person name="Kumagai M."/>
            <person name="Kanamori H."/>
            <person name="Takamatsu D."/>
        </authorList>
    </citation>
    <scope>NUCLEOTIDE SEQUENCE [LARGE SCALE GENOMIC DNA]</scope>
    <source>
        <strain evidence="2 3">J34TS1</strain>
    </source>
</reference>
<keyword evidence="3" id="KW-1185">Reference proteome</keyword>
<gene>
    <name evidence="2" type="ORF">J34TS1_42730</name>
</gene>
<protein>
    <recommendedName>
        <fullName evidence="4">Tetratricopeptide repeat protein</fullName>
    </recommendedName>
</protein>
<name>A0A919YH47_9BACL</name>
<dbReference type="Gene3D" id="1.25.40.10">
    <property type="entry name" value="Tetratricopeptide repeat domain"/>
    <property type="match status" value="1"/>
</dbReference>
<organism evidence="2 3">
    <name type="scientific">Paenibacillus azoreducens</name>
    <dbReference type="NCBI Taxonomy" id="116718"/>
    <lineage>
        <taxon>Bacteria</taxon>
        <taxon>Bacillati</taxon>
        <taxon>Bacillota</taxon>
        <taxon>Bacilli</taxon>
        <taxon>Bacillales</taxon>
        <taxon>Paenibacillaceae</taxon>
        <taxon>Paenibacillus</taxon>
    </lineage>
</organism>
<dbReference type="SUPFAM" id="SSF48452">
    <property type="entry name" value="TPR-like"/>
    <property type="match status" value="1"/>
</dbReference>
<dbReference type="PROSITE" id="PS50005">
    <property type="entry name" value="TPR"/>
    <property type="match status" value="1"/>
</dbReference>
<dbReference type="Proteomes" id="UP000682811">
    <property type="component" value="Unassembled WGS sequence"/>
</dbReference>
<dbReference type="InterPro" id="IPR019734">
    <property type="entry name" value="TPR_rpt"/>
</dbReference>
<dbReference type="AlphaFoldDB" id="A0A919YH47"/>
<dbReference type="RefSeq" id="WP_212979989.1">
    <property type="nucleotide sequence ID" value="NZ_AP025343.1"/>
</dbReference>